<gene>
    <name evidence="4" type="ORF">ACFOEK_02440</name>
</gene>
<protein>
    <submittedName>
        <fullName evidence="4">Hpt domain-containing protein</fullName>
    </submittedName>
</protein>
<evidence type="ECO:0000256" key="1">
    <source>
        <dbReference type="ARBA" id="ARBA00023012"/>
    </source>
</evidence>
<dbReference type="Gene3D" id="1.20.120.160">
    <property type="entry name" value="HPT domain"/>
    <property type="match status" value="1"/>
</dbReference>
<name>A0ABV7HB14_9GAMM</name>
<keyword evidence="5" id="KW-1185">Reference proteome</keyword>
<feature type="modified residue" description="Phosphohistidine" evidence="2">
    <location>
        <position position="58"/>
    </location>
</feature>
<evidence type="ECO:0000313" key="4">
    <source>
        <dbReference type="EMBL" id="MFC3149881.1"/>
    </source>
</evidence>
<dbReference type="SUPFAM" id="SSF47226">
    <property type="entry name" value="Histidine-containing phosphotransfer domain, HPT domain"/>
    <property type="match status" value="1"/>
</dbReference>
<feature type="domain" description="HPt" evidence="3">
    <location>
        <begin position="19"/>
        <end position="114"/>
    </location>
</feature>
<accession>A0ABV7HB14</accession>
<dbReference type="Proteomes" id="UP001595476">
    <property type="component" value="Unassembled WGS sequence"/>
</dbReference>
<evidence type="ECO:0000256" key="2">
    <source>
        <dbReference type="PROSITE-ProRule" id="PRU00110"/>
    </source>
</evidence>
<dbReference type="InterPro" id="IPR036641">
    <property type="entry name" value="HPT_dom_sf"/>
</dbReference>
<proteinExistence type="predicted"/>
<organism evidence="4 5">
    <name type="scientific">Litoribrevibacter euphylliae</name>
    <dbReference type="NCBI Taxonomy" id="1834034"/>
    <lineage>
        <taxon>Bacteria</taxon>
        <taxon>Pseudomonadati</taxon>
        <taxon>Pseudomonadota</taxon>
        <taxon>Gammaproteobacteria</taxon>
        <taxon>Oceanospirillales</taxon>
        <taxon>Oceanospirillaceae</taxon>
        <taxon>Litoribrevibacter</taxon>
    </lineage>
</organism>
<reference evidence="5" key="1">
    <citation type="journal article" date="2019" name="Int. J. Syst. Evol. Microbiol.">
        <title>The Global Catalogue of Microorganisms (GCM) 10K type strain sequencing project: providing services to taxonomists for standard genome sequencing and annotation.</title>
        <authorList>
            <consortium name="The Broad Institute Genomics Platform"/>
            <consortium name="The Broad Institute Genome Sequencing Center for Infectious Disease"/>
            <person name="Wu L."/>
            <person name="Ma J."/>
        </authorList>
    </citation>
    <scope>NUCLEOTIDE SEQUENCE [LARGE SCALE GENOMIC DNA]</scope>
    <source>
        <strain evidence="5">KCTC 52438</strain>
    </source>
</reference>
<keyword evidence="2" id="KW-0597">Phosphoprotein</keyword>
<sequence>MMGHQHLDTDALEELRDVMEDEFDCLIETFITDADKKLIALRAAIEAEDASEVGKVSHSFKGSCSNIGAPYLSELCKESEDKGRNQDISNIQSLYLQIEEEYLQVKQLLSQQLS</sequence>
<dbReference type="Pfam" id="PF01627">
    <property type="entry name" value="Hpt"/>
    <property type="match status" value="1"/>
</dbReference>
<evidence type="ECO:0000259" key="3">
    <source>
        <dbReference type="PROSITE" id="PS50894"/>
    </source>
</evidence>
<dbReference type="RefSeq" id="WP_386715651.1">
    <property type="nucleotide sequence ID" value="NZ_JBHRSZ010000002.1"/>
</dbReference>
<dbReference type="PROSITE" id="PS50894">
    <property type="entry name" value="HPT"/>
    <property type="match status" value="1"/>
</dbReference>
<keyword evidence="1" id="KW-0902">Two-component regulatory system</keyword>
<evidence type="ECO:0000313" key="5">
    <source>
        <dbReference type="Proteomes" id="UP001595476"/>
    </source>
</evidence>
<dbReference type="InterPro" id="IPR008207">
    <property type="entry name" value="Sig_transdc_His_kin_Hpt_dom"/>
</dbReference>
<dbReference type="EMBL" id="JBHRSZ010000002">
    <property type="protein sequence ID" value="MFC3149881.1"/>
    <property type="molecule type" value="Genomic_DNA"/>
</dbReference>
<comment type="caution">
    <text evidence="4">The sequence shown here is derived from an EMBL/GenBank/DDBJ whole genome shotgun (WGS) entry which is preliminary data.</text>
</comment>